<dbReference type="InterPro" id="IPR035952">
    <property type="entry name" value="Rhomboid-like_sf"/>
</dbReference>
<dbReference type="Pfam" id="PF01694">
    <property type="entry name" value="Rhomboid"/>
    <property type="match status" value="1"/>
</dbReference>
<evidence type="ECO:0000256" key="7">
    <source>
        <dbReference type="PROSITE-ProRule" id="PRU01360"/>
    </source>
</evidence>
<protein>
    <submittedName>
        <fullName evidence="10">Rhomboid family intramembrane serine protease</fullName>
    </submittedName>
</protein>
<keyword evidence="7" id="KW-1134">Transmembrane beta strand</keyword>
<dbReference type="PANTHER" id="PTHR43731">
    <property type="entry name" value="RHOMBOID PROTEASE"/>
    <property type="match status" value="1"/>
</dbReference>
<organism evidence="10 11">
    <name type="scientific">Pontibacter burrus</name>
    <dbReference type="NCBI Taxonomy" id="2704466"/>
    <lineage>
        <taxon>Bacteria</taxon>
        <taxon>Pseudomonadati</taxon>
        <taxon>Bacteroidota</taxon>
        <taxon>Cytophagia</taxon>
        <taxon>Cytophagales</taxon>
        <taxon>Hymenobacteraceae</taxon>
        <taxon>Pontibacter</taxon>
    </lineage>
</organism>
<dbReference type="Proteomes" id="UP000474777">
    <property type="component" value="Unassembled WGS sequence"/>
</dbReference>
<keyword evidence="3 7" id="KW-0812">Transmembrane</keyword>
<evidence type="ECO:0000256" key="1">
    <source>
        <dbReference type="ARBA" id="ARBA00004141"/>
    </source>
</evidence>
<dbReference type="GO" id="GO:0004252">
    <property type="term" value="F:serine-type endopeptidase activity"/>
    <property type="evidence" value="ECO:0007669"/>
    <property type="project" value="InterPro"/>
</dbReference>
<accession>A0A6B3LQ76</accession>
<feature type="transmembrane region" description="Helical" evidence="8">
    <location>
        <begin position="176"/>
        <end position="195"/>
    </location>
</feature>
<name>A0A6B3LQ76_9BACT</name>
<dbReference type="PANTHER" id="PTHR43731:SF14">
    <property type="entry name" value="PRESENILIN-ASSOCIATED RHOMBOID-LIKE PROTEIN, MITOCHONDRIAL"/>
    <property type="match status" value="1"/>
</dbReference>
<comment type="caution">
    <text evidence="10">The sequence shown here is derived from an EMBL/GenBank/DDBJ whole genome shotgun (WGS) entry which is preliminary data.</text>
</comment>
<evidence type="ECO:0000313" key="10">
    <source>
        <dbReference type="EMBL" id="NEM96346.1"/>
    </source>
</evidence>
<dbReference type="GO" id="GO:0009279">
    <property type="term" value="C:cell outer membrane"/>
    <property type="evidence" value="ECO:0007669"/>
    <property type="project" value="UniProtKB-SubCell"/>
</dbReference>
<keyword evidence="10" id="KW-0645">Protease</keyword>
<keyword evidence="6 7" id="KW-0472">Membrane</keyword>
<dbReference type="EMBL" id="JAAGWD010000001">
    <property type="protein sequence ID" value="NEM96346.1"/>
    <property type="molecule type" value="Genomic_DNA"/>
</dbReference>
<dbReference type="PROSITE" id="PS52016">
    <property type="entry name" value="TONB_DEPENDENT_REC_3"/>
    <property type="match status" value="1"/>
</dbReference>
<dbReference type="InterPro" id="IPR039426">
    <property type="entry name" value="TonB-dep_rcpt-like"/>
</dbReference>
<dbReference type="GO" id="GO:0006508">
    <property type="term" value="P:proteolysis"/>
    <property type="evidence" value="ECO:0007669"/>
    <property type="project" value="UniProtKB-KW"/>
</dbReference>
<comment type="similarity">
    <text evidence="2">Belongs to the peptidase S54 family.</text>
</comment>
<dbReference type="RefSeq" id="WP_163911399.1">
    <property type="nucleotide sequence ID" value="NZ_JAAGWD010000001.1"/>
</dbReference>
<evidence type="ECO:0000313" key="11">
    <source>
        <dbReference type="Proteomes" id="UP000474777"/>
    </source>
</evidence>
<proteinExistence type="inferred from homology"/>
<feature type="transmembrane region" description="Helical" evidence="8">
    <location>
        <begin position="201"/>
        <end position="221"/>
    </location>
</feature>
<evidence type="ECO:0000256" key="8">
    <source>
        <dbReference type="SAM" id="Phobius"/>
    </source>
</evidence>
<feature type="transmembrane region" description="Helical" evidence="8">
    <location>
        <begin position="233"/>
        <end position="249"/>
    </location>
</feature>
<feature type="transmembrane region" description="Helical" evidence="8">
    <location>
        <begin position="90"/>
        <end position="115"/>
    </location>
</feature>
<keyword evidence="7" id="KW-0998">Cell outer membrane</keyword>
<evidence type="ECO:0000259" key="9">
    <source>
        <dbReference type="Pfam" id="PF01694"/>
    </source>
</evidence>
<sequence>METTYASQAATLTTHDLLAILQTPEEYEPEAILAVIAVLEERGVQTLDLEENKQHAQAVLNAKQELEALPKTPAERLRGMLQLFIPQPGYYVTPILLNINLAIFIYMLLIGISFISPQAGQLFAIGGNYGPYTLSGQWWRLLTSTFLHAGILHLLFNMVALVSVGRQLELMIGRSTFIIAYLLCGIAGGLASIWWDGTRVGVGASGAIFGMFGLLLVLMALERKLTWAEKRAMMGNMGLIIGVNLLFGMKDGIDNAAHAGGLVVGMVQGVVLMLRSERLIAPIYSLKGNIITAIVGLVLFVTAYNLIPITGQMRYQYLMEQVAEKEIAAMQVFYEMAETDESNIDERFVPRIEAATELWSESEALLESLTEVEGKDKDHVLAMLDYVRLRKKSYELFSYDLQHGRPPMNERQEKVLWAVEGYINAIQQGRESQIVNANYRNVQELLQLHPKDHTMEVDGEAKEGMLVVIDGIKAGFTQDGALDGITADLDKDNIESTTILKGEQAKAIYGEDGANGALLITTMK</sequence>
<dbReference type="Gene3D" id="2.170.130.10">
    <property type="entry name" value="TonB-dependent receptor, plug domain"/>
    <property type="match status" value="1"/>
</dbReference>
<dbReference type="AlphaFoldDB" id="A0A6B3LQ76"/>
<keyword evidence="4" id="KW-0378">Hydrolase</keyword>
<reference evidence="10 11" key="1">
    <citation type="submission" date="2020-02" db="EMBL/GenBank/DDBJ databases">
        <authorList>
            <person name="Kim M.K."/>
        </authorList>
    </citation>
    <scope>NUCLEOTIDE SEQUENCE [LARGE SCALE GENOMIC DNA]</scope>
    <source>
        <strain evidence="10 11">BT327</strain>
    </source>
</reference>
<feature type="transmembrane region" description="Helical" evidence="8">
    <location>
        <begin position="138"/>
        <end position="164"/>
    </location>
</feature>
<keyword evidence="11" id="KW-1185">Reference proteome</keyword>
<evidence type="ECO:0000256" key="6">
    <source>
        <dbReference type="ARBA" id="ARBA00023136"/>
    </source>
</evidence>
<evidence type="ECO:0000256" key="5">
    <source>
        <dbReference type="ARBA" id="ARBA00022989"/>
    </source>
</evidence>
<evidence type="ECO:0000256" key="2">
    <source>
        <dbReference type="ARBA" id="ARBA00009045"/>
    </source>
</evidence>
<keyword evidence="7" id="KW-0813">Transport</keyword>
<dbReference type="SUPFAM" id="SSF144091">
    <property type="entry name" value="Rhomboid-like"/>
    <property type="match status" value="1"/>
</dbReference>
<feature type="domain" description="Peptidase S54 rhomboid" evidence="9">
    <location>
        <begin position="136"/>
        <end position="273"/>
    </location>
</feature>
<gene>
    <name evidence="10" type="ORF">GXP69_01450</name>
</gene>
<dbReference type="Gene3D" id="1.20.1540.10">
    <property type="entry name" value="Rhomboid-like"/>
    <property type="match status" value="1"/>
</dbReference>
<dbReference type="InterPro" id="IPR037066">
    <property type="entry name" value="Plug_dom_sf"/>
</dbReference>
<dbReference type="InterPro" id="IPR050925">
    <property type="entry name" value="Rhomboid_protease_S54"/>
</dbReference>
<feature type="transmembrane region" description="Helical" evidence="8">
    <location>
        <begin position="255"/>
        <end position="274"/>
    </location>
</feature>
<comment type="similarity">
    <text evidence="7">Belongs to the TonB-dependent receptor family.</text>
</comment>
<evidence type="ECO:0000256" key="3">
    <source>
        <dbReference type="ARBA" id="ARBA00022692"/>
    </source>
</evidence>
<dbReference type="InterPro" id="IPR022764">
    <property type="entry name" value="Peptidase_S54_rhomboid_dom"/>
</dbReference>
<keyword evidence="5 8" id="KW-1133">Transmembrane helix</keyword>
<comment type="subcellular location">
    <subcellularLocation>
        <location evidence="7">Cell outer membrane</location>
        <topology evidence="7">Multi-pass membrane protein</topology>
    </subcellularLocation>
    <subcellularLocation>
        <location evidence="1">Membrane</location>
        <topology evidence="1">Multi-pass membrane protein</topology>
    </subcellularLocation>
</comment>
<evidence type="ECO:0000256" key="4">
    <source>
        <dbReference type="ARBA" id="ARBA00022801"/>
    </source>
</evidence>
<feature type="transmembrane region" description="Helical" evidence="8">
    <location>
        <begin position="286"/>
        <end position="307"/>
    </location>
</feature>
<dbReference type="SUPFAM" id="SSF56935">
    <property type="entry name" value="Porins"/>
    <property type="match status" value="1"/>
</dbReference>